<evidence type="ECO:0000313" key="1">
    <source>
        <dbReference type="EMBL" id="KII62202.1"/>
    </source>
</evidence>
<proteinExistence type="predicted"/>
<reference evidence="1 2" key="1">
    <citation type="journal article" date="2014" name="Genome Biol. Evol.">
        <title>The genome of the myxosporean Thelohanellus kitauei shows adaptations to nutrient acquisition within its fish host.</title>
        <authorList>
            <person name="Yang Y."/>
            <person name="Xiong J."/>
            <person name="Zhou Z."/>
            <person name="Huo F."/>
            <person name="Miao W."/>
            <person name="Ran C."/>
            <person name="Liu Y."/>
            <person name="Zhang J."/>
            <person name="Feng J."/>
            <person name="Wang M."/>
            <person name="Wang M."/>
            <person name="Wang L."/>
            <person name="Yao B."/>
        </authorList>
    </citation>
    <scope>NUCLEOTIDE SEQUENCE [LARGE SCALE GENOMIC DNA]</scope>
    <source>
        <strain evidence="1">Wuqing</strain>
    </source>
</reference>
<protein>
    <submittedName>
        <fullName evidence="1">Uncharacterized protein</fullName>
    </submittedName>
</protein>
<keyword evidence="2" id="KW-1185">Reference proteome</keyword>
<name>A0A0C2IZI0_THEKT</name>
<sequence>MKLKGVGQYLPDPNLKTRVLNGLCPFTGGFKVCNFGSLSDESTTKWIGKTGRKFCHLGPPILKYHRCLLINKNSISFRINSRGEARLITCFLISNGVRFVTMSTCDQTKISNTQKHKVTQKLRKHLVWMNLWFGDGVKLKKLAVLTIFDEDVTYKTATSSLART</sequence>
<dbReference type="AlphaFoldDB" id="A0A0C2IZI0"/>
<dbReference type="EMBL" id="JWZT01005082">
    <property type="protein sequence ID" value="KII62202.1"/>
    <property type="molecule type" value="Genomic_DNA"/>
</dbReference>
<comment type="caution">
    <text evidence="1">The sequence shown here is derived from an EMBL/GenBank/DDBJ whole genome shotgun (WGS) entry which is preliminary data.</text>
</comment>
<dbReference type="Proteomes" id="UP000031668">
    <property type="component" value="Unassembled WGS sequence"/>
</dbReference>
<accession>A0A0C2IZI0</accession>
<gene>
    <name evidence="1" type="ORF">RF11_13513</name>
</gene>
<organism evidence="1 2">
    <name type="scientific">Thelohanellus kitauei</name>
    <name type="common">Myxosporean</name>
    <dbReference type="NCBI Taxonomy" id="669202"/>
    <lineage>
        <taxon>Eukaryota</taxon>
        <taxon>Metazoa</taxon>
        <taxon>Cnidaria</taxon>
        <taxon>Myxozoa</taxon>
        <taxon>Myxosporea</taxon>
        <taxon>Bivalvulida</taxon>
        <taxon>Platysporina</taxon>
        <taxon>Myxobolidae</taxon>
        <taxon>Thelohanellus</taxon>
    </lineage>
</organism>
<evidence type="ECO:0000313" key="2">
    <source>
        <dbReference type="Proteomes" id="UP000031668"/>
    </source>
</evidence>